<protein>
    <submittedName>
        <fullName evidence="2">Uncharacterized protein</fullName>
    </submittedName>
</protein>
<organism evidence="2 3">
    <name type="scientific">Phanerochaete sordida</name>
    <dbReference type="NCBI Taxonomy" id="48140"/>
    <lineage>
        <taxon>Eukaryota</taxon>
        <taxon>Fungi</taxon>
        <taxon>Dikarya</taxon>
        <taxon>Basidiomycota</taxon>
        <taxon>Agaricomycotina</taxon>
        <taxon>Agaricomycetes</taxon>
        <taxon>Polyporales</taxon>
        <taxon>Phanerochaetaceae</taxon>
        <taxon>Phanerochaete</taxon>
    </lineage>
</organism>
<comment type="caution">
    <text evidence="2">The sequence shown here is derived from an EMBL/GenBank/DDBJ whole genome shotgun (WGS) entry which is preliminary data.</text>
</comment>
<evidence type="ECO:0000313" key="2">
    <source>
        <dbReference type="EMBL" id="GJE93525.1"/>
    </source>
</evidence>
<reference evidence="2 3" key="1">
    <citation type="submission" date="2021-08" db="EMBL/GenBank/DDBJ databases">
        <title>Draft Genome Sequence of Phanerochaete sordida strain YK-624.</title>
        <authorList>
            <person name="Mori T."/>
            <person name="Dohra H."/>
            <person name="Suzuki T."/>
            <person name="Kawagishi H."/>
            <person name="Hirai H."/>
        </authorList>
    </citation>
    <scope>NUCLEOTIDE SEQUENCE [LARGE SCALE GENOMIC DNA]</scope>
    <source>
        <strain evidence="2 3">YK-624</strain>
    </source>
</reference>
<dbReference type="AlphaFoldDB" id="A0A9P3GGZ9"/>
<feature type="region of interest" description="Disordered" evidence="1">
    <location>
        <begin position="41"/>
        <end position="102"/>
    </location>
</feature>
<accession>A0A9P3GGZ9</accession>
<evidence type="ECO:0000313" key="3">
    <source>
        <dbReference type="Proteomes" id="UP000703269"/>
    </source>
</evidence>
<gene>
    <name evidence="2" type="ORF">PsYK624_096840</name>
</gene>
<proteinExistence type="predicted"/>
<feature type="region of interest" description="Disordered" evidence="1">
    <location>
        <begin position="141"/>
        <end position="192"/>
    </location>
</feature>
<feature type="compositionally biased region" description="Polar residues" evidence="1">
    <location>
        <begin position="41"/>
        <end position="59"/>
    </location>
</feature>
<evidence type="ECO:0000256" key="1">
    <source>
        <dbReference type="SAM" id="MobiDB-lite"/>
    </source>
</evidence>
<feature type="region of interest" description="Disordered" evidence="1">
    <location>
        <begin position="1"/>
        <end position="25"/>
    </location>
</feature>
<sequence>MVPAPRPRAHPWSSPPTGTSARPAPTRLWMRFALCAQHSSPTLRRNVQPTTGALRSGSGSVRAYTRARASLSKGDAFVPSRDSRGRGAPSRPHDSCSISEARSPTAPVARRCSCAASAHSGIHSCTPSTLPMPAPAARLPAKISERRPPPPPPTPPRRLSLPHAALACRGVASPALPDVPSRGQTSPRRRPILPFRVTRPIGRY</sequence>
<name>A0A9P3GGZ9_9APHY</name>
<keyword evidence="3" id="KW-1185">Reference proteome</keyword>
<dbReference type="Proteomes" id="UP000703269">
    <property type="component" value="Unassembled WGS sequence"/>
</dbReference>
<dbReference type="EMBL" id="BPQB01000033">
    <property type="protein sequence ID" value="GJE93525.1"/>
    <property type="molecule type" value="Genomic_DNA"/>
</dbReference>